<comment type="subcellular location">
    <subcellularLocation>
        <location evidence="1">Membrane</location>
        <topology evidence="1">Multi-pass membrane protein</topology>
    </subcellularLocation>
</comment>
<dbReference type="GO" id="GO:0042813">
    <property type="term" value="F:Wnt receptor activity"/>
    <property type="evidence" value="ECO:0007669"/>
    <property type="project" value="TreeGrafter"/>
</dbReference>
<dbReference type="Gene3D" id="1.10.2000.10">
    <property type="entry name" value="Frizzled cysteine-rich domain"/>
    <property type="match status" value="1"/>
</dbReference>
<evidence type="ECO:0000256" key="8">
    <source>
        <dbReference type="ARBA" id="ARBA00023170"/>
    </source>
</evidence>
<dbReference type="SMART" id="SM00063">
    <property type="entry name" value="FRI"/>
    <property type="match status" value="1"/>
</dbReference>
<dbReference type="GO" id="GO:0017147">
    <property type="term" value="F:Wnt-protein binding"/>
    <property type="evidence" value="ECO:0007669"/>
    <property type="project" value="TreeGrafter"/>
</dbReference>
<feature type="transmembrane region" description="Helical" evidence="10">
    <location>
        <begin position="388"/>
        <end position="412"/>
    </location>
</feature>
<dbReference type="Gene3D" id="1.20.1070.10">
    <property type="entry name" value="Rhodopsin 7-helix transmembrane proteins"/>
    <property type="match status" value="1"/>
</dbReference>
<feature type="domain" description="G-protein coupled receptors family 2 profile 2" evidence="13">
    <location>
        <begin position="219"/>
        <end position="412"/>
    </location>
</feature>
<evidence type="ECO:0000256" key="10">
    <source>
        <dbReference type="SAM" id="Phobius"/>
    </source>
</evidence>
<feature type="domain" description="FZ" evidence="12">
    <location>
        <begin position="23"/>
        <end position="141"/>
    </location>
</feature>
<dbReference type="EMBL" id="KM365033">
    <property type="protein sequence ID" value="AJE25508.1"/>
    <property type="molecule type" value="mRNA"/>
</dbReference>
<proteinExistence type="evidence at transcript level"/>
<keyword evidence="5 10" id="KW-1133">Transmembrane helix</keyword>
<dbReference type="PROSITE" id="PS50261">
    <property type="entry name" value="G_PROTEIN_RECEP_F2_4"/>
    <property type="match status" value="1"/>
</dbReference>
<comment type="similarity">
    <text evidence="2">Belongs to the G-protein coupled receptor Fz/Smo family.</text>
</comment>
<keyword evidence="11" id="KW-0732">Signal</keyword>
<feature type="transmembrane region" description="Helical" evidence="10">
    <location>
        <begin position="506"/>
        <end position="525"/>
    </location>
</feature>
<dbReference type="Pfam" id="PF01392">
    <property type="entry name" value="Fz"/>
    <property type="match status" value="1"/>
</dbReference>
<feature type="disulfide bond" evidence="9">
    <location>
        <begin position="102"/>
        <end position="126"/>
    </location>
</feature>
<organism evidence="14">
    <name type="scientific">Oscarella carmela</name>
    <name type="common">Sponge</name>
    <dbReference type="NCBI Taxonomy" id="386100"/>
    <lineage>
        <taxon>Eukaryota</taxon>
        <taxon>Metazoa</taxon>
        <taxon>Porifera</taxon>
        <taxon>Homoscleromorpha</taxon>
        <taxon>Homosclerophorida</taxon>
        <taxon>Oscarellidae</taxon>
        <taxon>Oscarella</taxon>
    </lineage>
</organism>
<protein>
    <submittedName>
        <fullName evidence="14">Frizzled A2</fullName>
    </submittedName>
</protein>
<accession>A0A0B5CV31</accession>
<reference evidence="14" key="1">
    <citation type="journal article" date="2015" name="Evol. Dev.">
        <title>Insights into Frizzled evolution and new perspectives.</title>
        <authorList>
            <person name="Schenkelaars Q."/>
            <person name="Fierro-Constain L."/>
            <person name="Renard E."/>
            <person name="Hill A.L."/>
            <person name="Borchiellini C."/>
        </authorList>
    </citation>
    <scope>NUCLEOTIDE SEQUENCE</scope>
</reference>
<dbReference type="SMART" id="SM01330">
    <property type="entry name" value="Frizzled"/>
    <property type="match status" value="1"/>
</dbReference>
<evidence type="ECO:0000256" key="1">
    <source>
        <dbReference type="ARBA" id="ARBA00004141"/>
    </source>
</evidence>
<keyword evidence="4 10" id="KW-0812">Transmembrane</keyword>
<dbReference type="SUPFAM" id="SSF63501">
    <property type="entry name" value="Frizzled cysteine-rich domain"/>
    <property type="match status" value="1"/>
</dbReference>
<feature type="transmembrane region" description="Helical" evidence="10">
    <location>
        <begin position="255"/>
        <end position="275"/>
    </location>
</feature>
<evidence type="ECO:0000313" key="14">
    <source>
        <dbReference type="EMBL" id="AJE25508.1"/>
    </source>
</evidence>
<dbReference type="GO" id="GO:0060070">
    <property type="term" value="P:canonical Wnt signaling pathway"/>
    <property type="evidence" value="ECO:0007669"/>
    <property type="project" value="TreeGrafter"/>
</dbReference>
<dbReference type="PRINTS" id="PR00489">
    <property type="entry name" value="FRIZZLED"/>
</dbReference>
<dbReference type="InterPro" id="IPR015526">
    <property type="entry name" value="Frizzled/SFRP"/>
</dbReference>
<dbReference type="InterPro" id="IPR017981">
    <property type="entry name" value="GPCR_2-like_7TM"/>
</dbReference>
<evidence type="ECO:0000256" key="4">
    <source>
        <dbReference type="ARBA" id="ARBA00022692"/>
    </source>
</evidence>
<dbReference type="PANTHER" id="PTHR11309">
    <property type="entry name" value="FRIZZLED"/>
    <property type="match status" value="1"/>
</dbReference>
<dbReference type="InterPro" id="IPR036790">
    <property type="entry name" value="Frizzled_dom_sf"/>
</dbReference>
<keyword evidence="7 9" id="KW-1015">Disulfide bond</keyword>
<dbReference type="GO" id="GO:0005886">
    <property type="term" value="C:plasma membrane"/>
    <property type="evidence" value="ECO:0007669"/>
    <property type="project" value="TreeGrafter"/>
</dbReference>
<dbReference type="InterPro" id="IPR000539">
    <property type="entry name" value="Frizzled/Smoothened_7TM"/>
</dbReference>
<name>A0A0B5CV31_OSCCA</name>
<keyword evidence="6 10" id="KW-0472">Membrane</keyword>
<dbReference type="GO" id="GO:0035567">
    <property type="term" value="P:non-canonical Wnt signaling pathway"/>
    <property type="evidence" value="ECO:0007669"/>
    <property type="project" value="TreeGrafter"/>
</dbReference>
<evidence type="ECO:0000256" key="9">
    <source>
        <dbReference type="PROSITE-ProRule" id="PRU00090"/>
    </source>
</evidence>
<evidence type="ECO:0000259" key="12">
    <source>
        <dbReference type="PROSITE" id="PS50038"/>
    </source>
</evidence>
<feature type="signal peptide" evidence="11">
    <location>
        <begin position="1"/>
        <end position="18"/>
    </location>
</feature>
<evidence type="ECO:0000256" key="11">
    <source>
        <dbReference type="SAM" id="SignalP"/>
    </source>
</evidence>
<evidence type="ECO:0000256" key="7">
    <source>
        <dbReference type="ARBA" id="ARBA00023157"/>
    </source>
</evidence>
<feature type="transmembrane region" description="Helical" evidence="10">
    <location>
        <begin position="312"/>
        <end position="335"/>
    </location>
</feature>
<dbReference type="PROSITE" id="PS50038">
    <property type="entry name" value="FZ"/>
    <property type="match status" value="1"/>
</dbReference>
<feature type="transmembrane region" description="Helical" evidence="10">
    <location>
        <begin position="347"/>
        <end position="368"/>
    </location>
</feature>
<evidence type="ECO:0000256" key="6">
    <source>
        <dbReference type="ARBA" id="ARBA00023136"/>
    </source>
</evidence>
<dbReference type="InterPro" id="IPR020067">
    <property type="entry name" value="Frizzled_dom"/>
</dbReference>
<evidence type="ECO:0000256" key="2">
    <source>
        <dbReference type="ARBA" id="ARBA00008077"/>
    </source>
</evidence>
<dbReference type="AlphaFoldDB" id="A0A0B5CV31"/>
<keyword evidence="8" id="KW-0675">Receptor</keyword>
<feature type="chain" id="PRO_5002100921" evidence="11">
    <location>
        <begin position="19"/>
        <end position="559"/>
    </location>
</feature>
<sequence>MFAIGLILLVTGLPLSVPLFGPPPSSRCEEIIEPKCRVFYNRTLFPNSLMHYDQPEASVIFHHYDPLLSNNCSDQLLFLLCSRYFPLCTIYNNTLPPCREVCLCAKYGCEPVLNHHNLSWPDDLSCDGLPNQGGSQLCMHYGADCNYPATTSSDVVTAEMTTASSLSARTTTYQPTTEIQLKCRAPAFVSHRKMDSFAEISYCKGPCKSLFTDDQFTAAFDWLIAWSVLCLVCVLFSLPARCVGKKRFRGPEHAVFCLAICLAFVSIGYIVGASLNRESVACREEGINKSAVRTGETFKESAPCMMTFMLTYYFSMAAGLWWTILSLNCFLVFALQWTSKQISNVKTFYHFFVWFVSLLLSAIVFAMGALDGDIVANVCFPGNQNNDFLTGFVIIPIAILLTLGTGMFLVAISSRFLRLQRNARLAKATENGNSTTNEYPVTDSVGKPMKVRMFVFTLINSATYIILLSCNLYELSSRSEWQRDFLKCSQGTKICSKLSQPFAVILLKYTVILIPGIVIPFWTWAGKFNLVEKCYWTPKECVQAVQARQPVERIASSQV</sequence>
<comment type="caution">
    <text evidence="9">Lacks conserved residue(s) required for the propagation of feature annotation.</text>
</comment>
<dbReference type="Pfam" id="PF01534">
    <property type="entry name" value="Frizzled"/>
    <property type="match status" value="1"/>
</dbReference>
<evidence type="ECO:0000256" key="3">
    <source>
        <dbReference type="ARBA" id="ARBA00022473"/>
    </source>
</evidence>
<keyword evidence="3" id="KW-0217">Developmental protein</keyword>
<evidence type="ECO:0000256" key="5">
    <source>
        <dbReference type="ARBA" id="ARBA00022989"/>
    </source>
</evidence>
<feature type="transmembrane region" description="Helical" evidence="10">
    <location>
        <begin position="222"/>
        <end position="243"/>
    </location>
</feature>
<feature type="transmembrane region" description="Helical" evidence="10">
    <location>
        <begin position="454"/>
        <end position="475"/>
    </location>
</feature>
<evidence type="ECO:0000259" key="13">
    <source>
        <dbReference type="PROSITE" id="PS50261"/>
    </source>
</evidence>